<evidence type="ECO:0000313" key="6">
    <source>
        <dbReference type="Proteomes" id="UP000503447"/>
    </source>
</evidence>
<dbReference type="Proteomes" id="UP000503447">
    <property type="component" value="Chromosome"/>
</dbReference>
<sequence>MKHRPFRARLGAERLEDRTTPVSFGGGTSIYAGYNGMAVASGDLNGDGRADAVLLTATGAYSFLSDAAGNPVLASSFSDTDPRKAELVDLNGDGKLDLVYANGDGLQVVAALGNGDGTFQSPVAVNINGGSESVAVADFNGDGRPDAVVATGVAAVLMNNGTSTIFNAPIFLPGGNDGETIAAGDFNGDGRPDIVLGGYSTDALYVYLNNGDGTFGAPETYALPDHATGLATGDFAHTGRDDIVVSYPNTNAFAILLSNAGGTLQAPVEYGTGSNSAGSLAVGDVDLDGNLDLVADIFSASRAEVFVGNGDGTFQAPVNVSTGINASQIALGDLNGDGLLDLVSSNTTSPGSISTALNTTVVQPAALAVTVPVGATIGQPFSVTVTARNAGGGTDLNYTGTVHFTEAGVAAGLPADYTFTPGDHGAHTFTLGVTPTAVGSLTITATDTTTGSINGSASLTVAKTTSAVQVSTSSGLTAYGTPVTFTAEVTGADVTPTGTITFVDTTTGAALGTVGLDGTGTAQLTTTAVPGGTNTIRATYSGDGTYLTSTGTTTQAVTADVTFQLSSSANPSVYGTPVTFTAQVTGAFAAATGTVNFYDATTGAFLGTADLNGNGAAQLTTSGLSFGTDLIQAVYSGDSTYLTSSTTLLQAVGPVPLYAAGSAAGGPGVVTAFSPMTGGTLVQFQPFGAYAGGVKVAVGDVNGDHYSDLIVMAGPGALNGLVQIYSGRDFSLVSTYFAFPGYQGAFNIAAGDLTGNGIADVIFSTATGGDFVFAYAGASTSFLVSPFSAFGGFTGGVTIAAGDVYATGRDQIIVGTASRVGAAGVFDPSGQMLQLLFAPVPINGVNVAAGDLNGDGRADVILGAKDSTLVLTYDAESDGLMGWFFAYPDQSFGVTVATVDPTDGGYADIVTGFTSNVPLIARYSGRSFQLLAVNGQPSGTGGVNVAGSVNR</sequence>
<dbReference type="PANTHER" id="PTHR46580">
    <property type="entry name" value="SENSOR KINASE-RELATED"/>
    <property type="match status" value="1"/>
</dbReference>
<dbReference type="KEGG" id="ftj:FTUN_2640"/>
<evidence type="ECO:0000313" key="5">
    <source>
        <dbReference type="EMBL" id="QJW95101.1"/>
    </source>
</evidence>
<proteinExistence type="predicted"/>
<feature type="domain" description="Bacterial Ig-like" evidence="4">
    <location>
        <begin position="472"/>
        <end position="558"/>
    </location>
</feature>
<keyword evidence="6" id="KW-1185">Reference proteome</keyword>
<keyword evidence="3" id="KW-0325">Glycoprotein</keyword>
<dbReference type="PANTHER" id="PTHR46580:SF2">
    <property type="entry name" value="MAM DOMAIN-CONTAINING PROTEIN"/>
    <property type="match status" value="1"/>
</dbReference>
<evidence type="ECO:0000256" key="1">
    <source>
        <dbReference type="ARBA" id="ARBA00022729"/>
    </source>
</evidence>
<organism evidence="5 6">
    <name type="scientific">Frigoriglobus tundricola</name>
    <dbReference type="NCBI Taxonomy" id="2774151"/>
    <lineage>
        <taxon>Bacteria</taxon>
        <taxon>Pseudomonadati</taxon>
        <taxon>Planctomycetota</taxon>
        <taxon>Planctomycetia</taxon>
        <taxon>Gemmatales</taxon>
        <taxon>Gemmataceae</taxon>
        <taxon>Frigoriglobus</taxon>
    </lineage>
</organism>
<dbReference type="Pfam" id="PF13517">
    <property type="entry name" value="FG-GAP_3"/>
    <property type="match status" value="4"/>
</dbReference>
<feature type="domain" description="Bacterial Ig-like" evidence="4">
    <location>
        <begin position="565"/>
        <end position="647"/>
    </location>
</feature>
<keyword evidence="2" id="KW-0677">Repeat</keyword>
<dbReference type="SMART" id="SM00191">
    <property type="entry name" value="Int_alpha"/>
    <property type="match status" value="3"/>
</dbReference>
<dbReference type="AlphaFoldDB" id="A0A6M5YPE4"/>
<dbReference type="InterPro" id="IPR013517">
    <property type="entry name" value="FG-GAP"/>
</dbReference>
<name>A0A6M5YPE4_9BACT</name>
<dbReference type="InterPro" id="IPR028994">
    <property type="entry name" value="Integrin_alpha_N"/>
</dbReference>
<dbReference type="RefSeq" id="WP_171470962.1">
    <property type="nucleotide sequence ID" value="NZ_CP053452.2"/>
</dbReference>
<dbReference type="InterPro" id="IPR013783">
    <property type="entry name" value="Ig-like_fold"/>
</dbReference>
<dbReference type="Gene3D" id="2.60.40.10">
    <property type="entry name" value="Immunoglobulins"/>
    <property type="match status" value="2"/>
</dbReference>
<dbReference type="Pfam" id="PF16640">
    <property type="entry name" value="Big_3_5"/>
    <property type="match status" value="2"/>
</dbReference>
<dbReference type="Pfam" id="PF01839">
    <property type="entry name" value="FG-GAP"/>
    <property type="match status" value="1"/>
</dbReference>
<evidence type="ECO:0000259" key="4">
    <source>
        <dbReference type="Pfam" id="PF16640"/>
    </source>
</evidence>
<accession>A0A6M5YPE4</accession>
<keyword evidence="1" id="KW-0732">Signal</keyword>
<dbReference type="SUPFAM" id="SSF69318">
    <property type="entry name" value="Integrin alpha N-terminal domain"/>
    <property type="match status" value="3"/>
</dbReference>
<dbReference type="InterPro" id="IPR013519">
    <property type="entry name" value="Int_alpha_beta-p"/>
</dbReference>
<dbReference type="InterPro" id="IPR032109">
    <property type="entry name" value="Big_3_5"/>
</dbReference>
<protein>
    <recommendedName>
        <fullName evidence="4">Bacterial Ig-like domain-containing protein</fullName>
    </recommendedName>
</protein>
<reference evidence="6" key="1">
    <citation type="submission" date="2020-05" db="EMBL/GenBank/DDBJ databases">
        <title>Frigoriglobus tundricola gen. nov., sp. nov., a psychrotolerant cellulolytic planctomycete of the family Gemmataceae with two divergent copies of 16S rRNA gene.</title>
        <authorList>
            <person name="Kulichevskaya I.S."/>
            <person name="Ivanova A.A."/>
            <person name="Naumoff D.G."/>
            <person name="Beletsky A.V."/>
            <person name="Rijpstra W.I.C."/>
            <person name="Sinninghe Damste J.S."/>
            <person name="Mardanov A.V."/>
            <person name="Ravin N.V."/>
            <person name="Dedysh S.N."/>
        </authorList>
    </citation>
    <scope>NUCLEOTIDE SEQUENCE [LARGE SCALE GENOMIC DNA]</scope>
    <source>
        <strain evidence="6">PL17</strain>
    </source>
</reference>
<dbReference type="Gene3D" id="2.130.10.130">
    <property type="entry name" value="Integrin alpha, N-terminal"/>
    <property type="match status" value="3"/>
</dbReference>
<evidence type="ECO:0000256" key="2">
    <source>
        <dbReference type="ARBA" id="ARBA00022737"/>
    </source>
</evidence>
<gene>
    <name evidence="5" type="ORF">FTUN_2640</name>
</gene>
<dbReference type="EMBL" id="CP053452">
    <property type="protein sequence ID" value="QJW95101.1"/>
    <property type="molecule type" value="Genomic_DNA"/>
</dbReference>
<evidence type="ECO:0000256" key="3">
    <source>
        <dbReference type="ARBA" id="ARBA00023180"/>
    </source>
</evidence>